<sequence length="166" mass="18939">MLKVAVLDKNNIVTNIGIINSINERPNNAVVIQDRQACNIGWRYNGSSFSSVNSQSEIPIGKRRENAWKRLEFNMHSYIFVACDFPQPTQITLQAIFVDPDSNNQQRAACKSIFDWIKNTVLLYYYTKKIEIMTSENPESVTWNFPANCNSSAPKITLAQILRMGM</sequence>
<dbReference type="AlphaFoldDB" id="A0A1F4X408"/>
<name>A0A1F4X408_UNCKA</name>
<protein>
    <submittedName>
        <fullName evidence="1">Uncharacterized protein</fullName>
    </submittedName>
</protein>
<evidence type="ECO:0000313" key="2">
    <source>
        <dbReference type="Proteomes" id="UP000176815"/>
    </source>
</evidence>
<accession>A0A1F4X408</accession>
<proteinExistence type="predicted"/>
<dbReference type="Proteomes" id="UP000176815">
    <property type="component" value="Unassembled WGS sequence"/>
</dbReference>
<organism evidence="1 2">
    <name type="scientific">candidate division WWE3 bacterium RIFOXYD1_FULL_39_9</name>
    <dbReference type="NCBI Taxonomy" id="1802649"/>
    <lineage>
        <taxon>Bacteria</taxon>
        <taxon>Katanobacteria</taxon>
    </lineage>
</organism>
<gene>
    <name evidence="1" type="ORF">A2619_05750</name>
</gene>
<comment type="caution">
    <text evidence="1">The sequence shown here is derived from an EMBL/GenBank/DDBJ whole genome shotgun (WGS) entry which is preliminary data.</text>
</comment>
<dbReference type="EMBL" id="MEWG01000046">
    <property type="protein sequence ID" value="OGC76291.1"/>
    <property type="molecule type" value="Genomic_DNA"/>
</dbReference>
<evidence type="ECO:0000313" key="1">
    <source>
        <dbReference type="EMBL" id="OGC76291.1"/>
    </source>
</evidence>
<reference evidence="1 2" key="1">
    <citation type="journal article" date="2016" name="Nat. Commun.">
        <title>Thousands of microbial genomes shed light on interconnected biogeochemical processes in an aquifer system.</title>
        <authorList>
            <person name="Anantharaman K."/>
            <person name="Brown C.T."/>
            <person name="Hug L.A."/>
            <person name="Sharon I."/>
            <person name="Castelle C.J."/>
            <person name="Probst A.J."/>
            <person name="Thomas B.C."/>
            <person name="Singh A."/>
            <person name="Wilkins M.J."/>
            <person name="Karaoz U."/>
            <person name="Brodie E.L."/>
            <person name="Williams K.H."/>
            <person name="Hubbard S.S."/>
            <person name="Banfield J.F."/>
        </authorList>
    </citation>
    <scope>NUCLEOTIDE SEQUENCE [LARGE SCALE GENOMIC DNA]</scope>
</reference>